<sequence length="1423" mass="156918">MPQPTLPSSLSPHVCILASPDVQQVLDGAGLPPLPEVLQCFSPLPQITTRTTSLTSVPHPSFALRFSDVVEIENAVHEDEEQRAGRTMDWIGSRIAQRCERWLDMLETESREGGKMWRTRTPWWDEVKRCVDGDHVPSSAEGWNHPVSLVLAVSTTAANPLQALQDLASRAFDFPPWVDITSLRYFLIIHPSNSPLADPIAEALFNAVKKQYGLHSFLLPLQLPTSPCPDPVPVPTLPPRLPTQSTLDSPPLQPKNITLAPDEDVSRTPGLVPPRPPASPMPRGPAPPPLTNKPTDQPPPPAMADDYTGSTLRLAPDDIQQIGRFVREFVTMSLVPWMEKCVVEWNENYSSSRRLPSRLFSSTRRLFGASTAASSATPTHGSNPSITSINTRFSHGANSSVSSITSVTSVSNMGPGSVNQQRRLAEFATILGDYKLAISVWEALRKEGRGGSDILPLLSAPSPALALHADHALAILTGPQPRQPTTFEVPALAQYRALVYAARWETGIERQEFLGPVLEGERWLVKAASSAEEPPTAILYAHAAFLSELRGARRRAALWYLVAADKLEKTGIKPLALFFFRKAHDLYQDHIPEELSPSFWESEDRSSLHWEGFSAVVPGIEHALGRLLYTTGDTAGAVQYFLTLIKPSAATRPNPSYGAVNGAASPLLPSPSTDKVYLEDFLVAFKHFKATEGDAWKNLNLKLPITFCQAKQTRIRSPGDAVEGDSATWEKLEQNWSAFWTPRSKEKLGKSGKAAVNETFWVDLVLRNPLDVEVSLSALTVTLREASSLDEDTTRDFVQVEVIEDVSLGPKDTRTIPIGIKCSRPASLVVTSATFQFFSLLSATDSLAVRGRRLNDTPIQRQGKVYAPDVLIKVEVEETGQRLHAHFVDGRHLVLAQGEYKHQRIWLTNSGTRPVSELWLLAGEEDELWIDLEDDNADPSSSTPPKFETLQSPNSLAPRRPYRIPIERLHSSPQLAPGDEMQLPFILHAAHHGEQDLCILFVFRESNSAPFHCTRVTRRYEVRPILKVTTSMRPSGSSDHMYTIGVEIENTTGASNLQITQLSTMSATWRCSPLHSSTSASIPPRQVADFLLGANPWQEGRGASETKEFVANKLQALLKGEPADDSEPPPIDLTCTHIAEARFPSFGSDMVPLRTPATRHFLHCGRRTITAQATASSHPDIPARLHRSIFPLYNPSNVDVVVFWELPSQKRAGHILLQGPTLGAQHAVLREIVDAAENMKVKRSMYSETQREREAIVQAVKNSDWNRETDPMLVFVKDGTVVEHDFRQGPCHVPIAFTLRNLSLTHPARTTLKLVEPPPADSSFDLLPPPYAGRLIHRHVLGPSQSATVYAKLWATRPGSFVLNSWTVETEVGEPSSSSSSSEAAPSASQSTGGWKSRHLRYVQSPRAGDRPFVTVVDVGRLK</sequence>
<proteinExistence type="predicted"/>
<organism evidence="3">
    <name type="scientific">Dichomitus squalens</name>
    <dbReference type="NCBI Taxonomy" id="114155"/>
    <lineage>
        <taxon>Eukaryota</taxon>
        <taxon>Fungi</taxon>
        <taxon>Dikarya</taxon>
        <taxon>Basidiomycota</taxon>
        <taxon>Agaricomycotina</taxon>
        <taxon>Agaricomycetes</taxon>
        <taxon>Polyporales</taxon>
        <taxon>Polyporaceae</taxon>
        <taxon>Dichomitus</taxon>
    </lineage>
</organism>
<feature type="compositionally biased region" description="Pro residues" evidence="1">
    <location>
        <begin position="230"/>
        <end position="241"/>
    </location>
</feature>
<gene>
    <name evidence="3" type="ORF">BD311DRAFT_710084</name>
</gene>
<evidence type="ECO:0000256" key="1">
    <source>
        <dbReference type="SAM" id="MobiDB-lite"/>
    </source>
</evidence>
<dbReference type="PANTHER" id="PTHR12975:SF6">
    <property type="entry name" value="TRAFFICKING PROTEIN PARTICLE COMPLEX SUBUNIT 8"/>
    <property type="match status" value="1"/>
</dbReference>
<dbReference type="OrthoDB" id="203724at2759"/>
<feature type="region of interest" description="Disordered" evidence="1">
    <location>
        <begin position="934"/>
        <end position="958"/>
    </location>
</feature>
<dbReference type="Proteomes" id="UP000292957">
    <property type="component" value="Unassembled WGS sequence"/>
</dbReference>
<dbReference type="GO" id="GO:1990072">
    <property type="term" value="C:TRAPPIII protein complex"/>
    <property type="evidence" value="ECO:0007669"/>
    <property type="project" value="TreeGrafter"/>
</dbReference>
<feature type="compositionally biased region" description="Polar residues" evidence="1">
    <location>
        <begin position="938"/>
        <end position="955"/>
    </location>
</feature>
<feature type="compositionally biased region" description="Pro residues" evidence="1">
    <location>
        <begin position="271"/>
        <end position="302"/>
    </location>
</feature>
<dbReference type="EMBL" id="ML143388">
    <property type="protein sequence ID" value="TBU34507.1"/>
    <property type="molecule type" value="Genomic_DNA"/>
</dbReference>
<dbReference type="InterPro" id="IPR058541">
    <property type="entry name" value="Ig_TPPC8_1st"/>
</dbReference>
<feature type="region of interest" description="Disordered" evidence="1">
    <location>
        <begin position="230"/>
        <end position="309"/>
    </location>
</feature>
<name>A0A4Q9N3F9_9APHY</name>
<dbReference type="InterPro" id="IPR024420">
    <property type="entry name" value="TRAPP_III_complex_Trs85"/>
</dbReference>
<dbReference type="Pfam" id="PF24545">
    <property type="entry name" value="Ig_TPPC8_1st"/>
    <property type="match status" value="1"/>
</dbReference>
<reference evidence="3" key="1">
    <citation type="submission" date="2019-01" db="EMBL/GenBank/DDBJ databases">
        <title>Draft genome sequences of three monokaryotic isolates of the white-rot basidiomycete fungus Dichomitus squalens.</title>
        <authorList>
            <consortium name="DOE Joint Genome Institute"/>
            <person name="Lopez S.C."/>
            <person name="Andreopoulos B."/>
            <person name="Pangilinan J."/>
            <person name="Lipzen A."/>
            <person name="Riley R."/>
            <person name="Ahrendt S."/>
            <person name="Ng V."/>
            <person name="Barry K."/>
            <person name="Daum C."/>
            <person name="Grigoriev I.V."/>
            <person name="Hilden K.S."/>
            <person name="Makela M.R."/>
            <person name="de Vries R.P."/>
        </authorList>
    </citation>
    <scope>NUCLEOTIDE SEQUENCE [LARGE SCALE GENOMIC DNA]</scope>
    <source>
        <strain evidence="3">OM18370.1</strain>
    </source>
</reference>
<evidence type="ECO:0000313" key="3">
    <source>
        <dbReference type="EMBL" id="TBU34507.1"/>
    </source>
</evidence>
<accession>A0A4Q9N3F9</accession>
<feature type="region of interest" description="Disordered" evidence="1">
    <location>
        <begin position="1372"/>
        <end position="1403"/>
    </location>
</feature>
<protein>
    <submittedName>
        <fullName evidence="3">ER-golgi trafficking TRAPP I complex 85 kDa subunit-domain-containing protein</fullName>
    </submittedName>
</protein>
<feature type="compositionally biased region" description="Low complexity" evidence="1">
    <location>
        <begin position="1374"/>
        <end position="1389"/>
    </location>
</feature>
<feature type="domain" description="TPPC8 first Ig-like" evidence="2">
    <location>
        <begin position="753"/>
        <end position="887"/>
    </location>
</feature>
<dbReference type="Pfam" id="PF12739">
    <property type="entry name" value="TRAPPC-Trs85"/>
    <property type="match status" value="1"/>
</dbReference>
<dbReference type="PANTHER" id="PTHR12975">
    <property type="entry name" value="TRANSPORT PROTEIN TRAPP"/>
    <property type="match status" value="1"/>
</dbReference>
<evidence type="ECO:0000259" key="2">
    <source>
        <dbReference type="Pfam" id="PF24545"/>
    </source>
</evidence>